<evidence type="ECO:0000256" key="1">
    <source>
        <dbReference type="ARBA" id="ARBA00001954"/>
    </source>
</evidence>
<evidence type="ECO:0000256" key="2">
    <source>
        <dbReference type="ARBA" id="ARBA00006787"/>
    </source>
</evidence>
<evidence type="ECO:0000313" key="7">
    <source>
        <dbReference type="EMBL" id="KAK3764874.1"/>
    </source>
</evidence>
<protein>
    <submittedName>
        <fullName evidence="7">Uncharacterized protein</fullName>
    </submittedName>
</protein>
<proteinExistence type="inferred from homology"/>
<evidence type="ECO:0000256" key="5">
    <source>
        <dbReference type="ARBA" id="ARBA00023004"/>
    </source>
</evidence>
<evidence type="ECO:0000256" key="4">
    <source>
        <dbReference type="ARBA" id="ARBA00023002"/>
    </source>
</evidence>
<keyword evidence="8" id="KW-1185">Reference proteome</keyword>
<dbReference type="InterPro" id="IPR004294">
    <property type="entry name" value="Carotenoid_Oase"/>
</dbReference>
<evidence type="ECO:0000313" key="8">
    <source>
        <dbReference type="Proteomes" id="UP001283361"/>
    </source>
</evidence>
<dbReference type="Pfam" id="PF03055">
    <property type="entry name" value="RPE65"/>
    <property type="match status" value="1"/>
</dbReference>
<evidence type="ECO:0000256" key="6">
    <source>
        <dbReference type="SAM" id="MobiDB-lite"/>
    </source>
</evidence>
<dbReference type="GO" id="GO:0046872">
    <property type="term" value="F:metal ion binding"/>
    <property type="evidence" value="ECO:0007669"/>
    <property type="project" value="UniProtKB-KW"/>
</dbReference>
<comment type="caution">
    <text evidence="7">The sequence shown here is derived from an EMBL/GenBank/DDBJ whole genome shotgun (WGS) entry which is preliminary data.</text>
</comment>
<dbReference type="PANTHER" id="PTHR10543">
    <property type="entry name" value="BETA-CAROTENE DIOXYGENASE"/>
    <property type="match status" value="1"/>
</dbReference>
<dbReference type="GO" id="GO:0010436">
    <property type="term" value="F:carotenoid dioxygenase activity"/>
    <property type="evidence" value="ECO:0007669"/>
    <property type="project" value="TreeGrafter"/>
</dbReference>
<keyword evidence="4" id="KW-0560">Oxidoreductase</keyword>
<dbReference type="PANTHER" id="PTHR10543:SF24">
    <property type="entry name" value="CAROTENOID ISOMEROOXYGENASE"/>
    <property type="match status" value="1"/>
</dbReference>
<reference evidence="7" key="1">
    <citation type="journal article" date="2023" name="G3 (Bethesda)">
        <title>A reference genome for the long-term kleptoplast-retaining sea slug Elysia crispata morphotype clarki.</title>
        <authorList>
            <person name="Eastman K.E."/>
            <person name="Pendleton A.L."/>
            <person name="Shaikh M.A."/>
            <person name="Suttiyut T."/>
            <person name="Ogas R."/>
            <person name="Tomko P."/>
            <person name="Gavelis G."/>
            <person name="Widhalm J.R."/>
            <person name="Wisecaver J.H."/>
        </authorList>
    </citation>
    <scope>NUCLEOTIDE SEQUENCE</scope>
    <source>
        <strain evidence="7">ECLA1</strain>
    </source>
</reference>
<organism evidence="7 8">
    <name type="scientific">Elysia crispata</name>
    <name type="common">lettuce slug</name>
    <dbReference type="NCBI Taxonomy" id="231223"/>
    <lineage>
        <taxon>Eukaryota</taxon>
        <taxon>Metazoa</taxon>
        <taxon>Spiralia</taxon>
        <taxon>Lophotrochozoa</taxon>
        <taxon>Mollusca</taxon>
        <taxon>Gastropoda</taxon>
        <taxon>Heterobranchia</taxon>
        <taxon>Euthyneura</taxon>
        <taxon>Panpulmonata</taxon>
        <taxon>Sacoglossa</taxon>
        <taxon>Placobranchoidea</taxon>
        <taxon>Plakobranchidae</taxon>
        <taxon>Elysia</taxon>
    </lineage>
</organism>
<gene>
    <name evidence="7" type="ORF">RRG08_025396</name>
</gene>
<comment type="cofactor">
    <cofactor evidence="1">
        <name>Fe(2+)</name>
        <dbReference type="ChEBI" id="CHEBI:29033"/>
    </cofactor>
</comment>
<keyword evidence="5" id="KW-0408">Iron</keyword>
<comment type="similarity">
    <text evidence="2">Belongs to the carotenoid oxygenase family.</text>
</comment>
<sequence>MYLRMLTLEADKILASLSPESAEVNAVCSCHKRFGSNIQRCNRTCKHHSGFTHNPKQGNAKAVVEPPPRGRPPAKRCQSSRSHSSEPSTASHRPFCKSLNFSKKMSEKIFSKLPQWFNLEEKDHMEKPIEATITGDVPKWIKGSLYRNGSGIYKMGSTAWNHIFDGFAVLQRWTFQNGKVTYQSSILDSDDYKKSAERNRMIGSGFGSTFPDPCQTLFSRLLSTFVPARPDKVTNTAVNIVEFGDRMFALSETPVINEVTADTLKVKGKVSLYNDMLLFF</sequence>
<feature type="compositionally biased region" description="Polar residues" evidence="6">
    <location>
        <begin position="77"/>
        <end position="91"/>
    </location>
</feature>
<evidence type="ECO:0000256" key="3">
    <source>
        <dbReference type="ARBA" id="ARBA00022723"/>
    </source>
</evidence>
<name>A0AAE0Z8R6_9GAST</name>
<dbReference type="EMBL" id="JAWDGP010004366">
    <property type="protein sequence ID" value="KAK3764874.1"/>
    <property type="molecule type" value="Genomic_DNA"/>
</dbReference>
<dbReference type="AlphaFoldDB" id="A0AAE0Z8R6"/>
<accession>A0AAE0Z8R6</accession>
<keyword evidence="3" id="KW-0479">Metal-binding</keyword>
<dbReference type="Proteomes" id="UP001283361">
    <property type="component" value="Unassembled WGS sequence"/>
</dbReference>
<dbReference type="GO" id="GO:0016121">
    <property type="term" value="P:carotene catabolic process"/>
    <property type="evidence" value="ECO:0007669"/>
    <property type="project" value="TreeGrafter"/>
</dbReference>
<feature type="region of interest" description="Disordered" evidence="6">
    <location>
        <begin position="49"/>
        <end position="92"/>
    </location>
</feature>